<evidence type="ECO:0000256" key="4">
    <source>
        <dbReference type="SAM" id="MobiDB-lite"/>
    </source>
</evidence>
<keyword evidence="7" id="KW-1185">Reference proteome</keyword>
<dbReference type="InterPro" id="IPR019787">
    <property type="entry name" value="Znf_PHD-finger"/>
</dbReference>
<dbReference type="PANTHER" id="PTHR47162:SF10">
    <property type="entry name" value="METHYL-CPG-BINDING DOMAIN-CONTAINING PROTEIN 9 ISOFORM X1"/>
    <property type="match status" value="1"/>
</dbReference>
<dbReference type="GO" id="GO:0008270">
    <property type="term" value="F:zinc ion binding"/>
    <property type="evidence" value="ECO:0007669"/>
    <property type="project" value="UniProtKB-KW"/>
</dbReference>
<sequence length="129" mass="14402">MAATMRELTSFGDLGALLSSERDELILLCDSCDRGHHTFCLEPPLSDIPEGDWYCPDCAPTDRAVRERNRRCRPKSYEDGGPSDVDETSQDLLPAHGQKRKDVARGGERSRKGRPPRRNVLESSSGEED</sequence>
<accession>A0A0D3JFR3</accession>
<dbReference type="Gene3D" id="3.30.40.10">
    <property type="entry name" value="Zinc/RING finger domain, C3HC4 (zinc finger)"/>
    <property type="match status" value="1"/>
</dbReference>
<dbReference type="Pfam" id="PF00628">
    <property type="entry name" value="PHD"/>
    <property type="match status" value="1"/>
</dbReference>
<feature type="domain" description="Zinc finger PHD-type" evidence="5">
    <location>
        <begin position="21"/>
        <end position="59"/>
    </location>
</feature>
<evidence type="ECO:0000313" key="7">
    <source>
        <dbReference type="Proteomes" id="UP000013827"/>
    </source>
</evidence>
<evidence type="ECO:0000256" key="3">
    <source>
        <dbReference type="ARBA" id="ARBA00022833"/>
    </source>
</evidence>
<dbReference type="KEGG" id="ehx:EMIHUDRAFT_458191"/>
<dbReference type="InterPro" id="IPR001965">
    <property type="entry name" value="Znf_PHD"/>
</dbReference>
<evidence type="ECO:0000256" key="2">
    <source>
        <dbReference type="ARBA" id="ARBA00022771"/>
    </source>
</evidence>
<dbReference type="RefSeq" id="XP_005774777.1">
    <property type="nucleotide sequence ID" value="XM_005774720.1"/>
</dbReference>
<dbReference type="SMART" id="SM00249">
    <property type="entry name" value="PHD"/>
    <property type="match status" value="1"/>
</dbReference>
<dbReference type="EnsemblProtists" id="EOD22348">
    <property type="protein sequence ID" value="EOD22348"/>
    <property type="gene ID" value="EMIHUDRAFT_458191"/>
</dbReference>
<dbReference type="HOGENOM" id="CLU_1952883_0_0_1"/>
<dbReference type="STRING" id="2903.R1CHN4"/>
<dbReference type="PANTHER" id="PTHR47162">
    <property type="entry name" value="OS02G0192300 PROTEIN"/>
    <property type="match status" value="1"/>
</dbReference>
<dbReference type="CDD" id="cd15543">
    <property type="entry name" value="PHD_RSF1"/>
    <property type="match status" value="1"/>
</dbReference>
<keyword evidence="2" id="KW-0863">Zinc-finger</keyword>
<feature type="compositionally biased region" description="Basic and acidic residues" evidence="4">
    <location>
        <begin position="100"/>
        <end position="110"/>
    </location>
</feature>
<evidence type="ECO:0000259" key="5">
    <source>
        <dbReference type="SMART" id="SM00249"/>
    </source>
</evidence>
<dbReference type="eggNOG" id="KOG1245">
    <property type="taxonomic scope" value="Eukaryota"/>
</dbReference>
<keyword evidence="1" id="KW-0479">Metal-binding</keyword>
<dbReference type="Proteomes" id="UP000013827">
    <property type="component" value="Unassembled WGS sequence"/>
</dbReference>
<dbReference type="AlphaFoldDB" id="A0A0D3JFR3"/>
<evidence type="ECO:0000313" key="6">
    <source>
        <dbReference type="EnsemblProtists" id="EOD22348"/>
    </source>
</evidence>
<evidence type="ECO:0000256" key="1">
    <source>
        <dbReference type="ARBA" id="ARBA00022723"/>
    </source>
</evidence>
<proteinExistence type="predicted"/>
<name>A0A0D3JFR3_EMIH1</name>
<dbReference type="GeneID" id="17267911"/>
<reference evidence="7" key="1">
    <citation type="journal article" date="2013" name="Nature">
        <title>Pan genome of the phytoplankton Emiliania underpins its global distribution.</title>
        <authorList>
            <person name="Read B.A."/>
            <person name="Kegel J."/>
            <person name="Klute M.J."/>
            <person name="Kuo A."/>
            <person name="Lefebvre S.C."/>
            <person name="Maumus F."/>
            <person name="Mayer C."/>
            <person name="Miller J."/>
            <person name="Monier A."/>
            <person name="Salamov A."/>
            <person name="Young J."/>
            <person name="Aguilar M."/>
            <person name="Claverie J.M."/>
            <person name="Frickenhaus S."/>
            <person name="Gonzalez K."/>
            <person name="Herman E.K."/>
            <person name="Lin Y.C."/>
            <person name="Napier J."/>
            <person name="Ogata H."/>
            <person name="Sarno A.F."/>
            <person name="Shmutz J."/>
            <person name="Schroeder D."/>
            <person name="de Vargas C."/>
            <person name="Verret F."/>
            <person name="von Dassow P."/>
            <person name="Valentin K."/>
            <person name="Van de Peer Y."/>
            <person name="Wheeler G."/>
            <person name="Dacks J.B."/>
            <person name="Delwiche C.F."/>
            <person name="Dyhrman S.T."/>
            <person name="Glockner G."/>
            <person name="John U."/>
            <person name="Richards T."/>
            <person name="Worden A.Z."/>
            <person name="Zhang X."/>
            <person name="Grigoriev I.V."/>
            <person name="Allen A.E."/>
            <person name="Bidle K."/>
            <person name="Borodovsky M."/>
            <person name="Bowler C."/>
            <person name="Brownlee C."/>
            <person name="Cock J.M."/>
            <person name="Elias M."/>
            <person name="Gladyshev V.N."/>
            <person name="Groth M."/>
            <person name="Guda C."/>
            <person name="Hadaegh A."/>
            <person name="Iglesias-Rodriguez M.D."/>
            <person name="Jenkins J."/>
            <person name="Jones B.M."/>
            <person name="Lawson T."/>
            <person name="Leese F."/>
            <person name="Lindquist E."/>
            <person name="Lobanov A."/>
            <person name="Lomsadze A."/>
            <person name="Malik S.B."/>
            <person name="Marsh M.E."/>
            <person name="Mackinder L."/>
            <person name="Mock T."/>
            <person name="Mueller-Roeber B."/>
            <person name="Pagarete A."/>
            <person name="Parker M."/>
            <person name="Probert I."/>
            <person name="Quesneville H."/>
            <person name="Raines C."/>
            <person name="Rensing S.A."/>
            <person name="Riano-Pachon D.M."/>
            <person name="Richier S."/>
            <person name="Rokitta S."/>
            <person name="Shiraiwa Y."/>
            <person name="Soanes D.M."/>
            <person name="van der Giezen M."/>
            <person name="Wahlund T.M."/>
            <person name="Williams B."/>
            <person name="Wilson W."/>
            <person name="Wolfe G."/>
            <person name="Wurch L.L."/>
        </authorList>
    </citation>
    <scope>NUCLEOTIDE SEQUENCE</scope>
</reference>
<feature type="region of interest" description="Disordered" evidence="4">
    <location>
        <begin position="69"/>
        <end position="129"/>
    </location>
</feature>
<reference evidence="6" key="2">
    <citation type="submission" date="2024-10" db="UniProtKB">
        <authorList>
            <consortium name="EnsemblProtists"/>
        </authorList>
    </citation>
    <scope>IDENTIFICATION</scope>
</reference>
<protein>
    <recommendedName>
        <fullName evidence="5">Zinc finger PHD-type domain-containing protein</fullName>
    </recommendedName>
</protein>
<dbReference type="InterPro" id="IPR013083">
    <property type="entry name" value="Znf_RING/FYVE/PHD"/>
</dbReference>
<dbReference type="PaxDb" id="2903-EOD22348"/>
<keyword evidence="3" id="KW-0862">Zinc</keyword>
<dbReference type="InterPro" id="IPR011011">
    <property type="entry name" value="Znf_FYVE_PHD"/>
</dbReference>
<organism evidence="6 7">
    <name type="scientific">Emiliania huxleyi (strain CCMP1516)</name>
    <dbReference type="NCBI Taxonomy" id="280463"/>
    <lineage>
        <taxon>Eukaryota</taxon>
        <taxon>Haptista</taxon>
        <taxon>Haptophyta</taxon>
        <taxon>Prymnesiophyceae</taxon>
        <taxon>Isochrysidales</taxon>
        <taxon>Noelaerhabdaceae</taxon>
        <taxon>Emiliania</taxon>
    </lineage>
</organism>
<dbReference type="SUPFAM" id="SSF57903">
    <property type="entry name" value="FYVE/PHD zinc finger"/>
    <property type="match status" value="1"/>
</dbReference>